<evidence type="ECO:0000313" key="3">
    <source>
        <dbReference type="EMBL" id="MFK2904366.1"/>
    </source>
</evidence>
<accession>A0ABW8JT95</accession>
<evidence type="ECO:0000313" key="4">
    <source>
        <dbReference type="Proteomes" id="UP001620460"/>
    </source>
</evidence>
<feature type="chain" id="PRO_5045301955" evidence="1">
    <location>
        <begin position="25"/>
        <end position="149"/>
    </location>
</feature>
<dbReference type="Proteomes" id="UP001620460">
    <property type="component" value="Unassembled WGS sequence"/>
</dbReference>
<proteinExistence type="predicted"/>
<dbReference type="EMBL" id="JADIKM010000003">
    <property type="protein sequence ID" value="MFK2904366.1"/>
    <property type="molecule type" value="Genomic_DNA"/>
</dbReference>
<keyword evidence="1" id="KW-0732">Signal</keyword>
<protein>
    <submittedName>
        <fullName evidence="3">DUF1311 domain-containing protein</fullName>
    </submittedName>
</protein>
<dbReference type="InterPro" id="IPR009739">
    <property type="entry name" value="LprI-like_N"/>
</dbReference>
<name>A0ABW8JT95_9GAMM</name>
<organism evidence="3 4">
    <name type="scientific">Dyella ginsengisoli</name>
    <dbReference type="NCBI Taxonomy" id="363848"/>
    <lineage>
        <taxon>Bacteria</taxon>
        <taxon>Pseudomonadati</taxon>
        <taxon>Pseudomonadota</taxon>
        <taxon>Gammaproteobacteria</taxon>
        <taxon>Lysobacterales</taxon>
        <taxon>Rhodanobacteraceae</taxon>
        <taxon>Dyella</taxon>
    </lineage>
</organism>
<dbReference type="PANTHER" id="PTHR39176:SF1">
    <property type="entry name" value="PERIPLASMIC PROTEIN"/>
    <property type="match status" value="1"/>
</dbReference>
<feature type="domain" description="Lysozyme inhibitor LprI-like N-terminal" evidence="2">
    <location>
        <begin position="47"/>
        <end position="124"/>
    </location>
</feature>
<evidence type="ECO:0000256" key="1">
    <source>
        <dbReference type="SAM" id="SignalP"/>
    </source>
</evidence>
<evidence type="ECO:0000259" key="2">
    <source>
        <dbReference type="Pfam" id="PF07007"/>
    </source>
</evidence>
<dbReference type="PANTHER" id="PTHR39176">
    <property type="entry name" value="PERIPLASMIC PROTEIN-RELATED"/>
    <property type="match status" value="1"/>
</dbReference>
<dbReference type="RefSeq" id="WP_404632820.1">
    <property type="nucleotide sequence ID" value="NZ_JADIKM010000003.1"/>
</dbReference>
<keyword evidence="4" id="KW-1185">Reference proteome</keyword>
<dbReference type="Gene3D" id="1.20.1270.180">
    <property type="match status" value="1"/>
</dbReference>
<sequence length="149" mass="16463">MPTIRTFTLPLALVLMAQVTVATATDSRSQDIKRHAPPGITDAFYTCVDKADSDTNAAANCLTDEHTRQDKRLNVTYKALMSKLSPKAKDELIHAERAWLKFQEANGALESSVYGSEAVGNLQVTENALFRVCERANALDDYLFVVNLQ</sequence>
<gene>
    <name evidence="3" type="ORF">ISP17_10345</name>
</gene>
<reference evidence="3 4" key="1">
    <citation type="submission" date="2020-10" db="EMBL/GenBank/DDBJ databases">
        <title>Phylogeny of dyella-like bacteria.</title>
        <authorList>
            <person name="Fu J."/>
        </authorList>
    </citation>
    <scope>NUCLEOTIDE SEQUENCE [LARGE SCALE GENOMIC DNA]</scope>
    <source>
        <strain evidence="3 4">Gsoil3046</strain>
    </source>
</reference>
<feature type="signal peptide" evidence="1">
    <location>
        <begin position="1"/>
        <end position="24"/>
    </location>
</feature>
<dbReference type="Pfam" id="PF07007">
    <property type="entry name" value="LprI"/>
    <property type="match status" value="1"/>
</dbReference>
<comment type="caution">
    <text evidence="3">The sequence shown here is derived from an EMBL/GenBank/DDBJ whole genome shotgun (WGS) entry which is preliminary data.</text>
</comment>